<protein>
    <recommendedName>
        <fullName evidence="4">Lipoprotein</fullName>
    </recommendedName>
</protein>
<dbReference type="KEGG" id="mpad:KEF85_10400"/>
<evidence type="ECO:0000313" key="2">
    <source>
        <dbReference type="EMBL" id="QWF69782.1"/>
    </source>
</evidence>
<dbReference type="PROSITE" id="PS51257">
    <property type="entry name" value="PROKAR_LIPOPROTEIN"/>
    <property type="match status" value="1"/>
</dbReference>
<evidence type="ECO:0000256" key="1">
    <source>
        <dbReference type="SAM" id="SignalP"/>
    </source>
</evidence>
<feature type="chain" id="PRO_5036871982" description="Lipoprotein" evidence="1">
    <location>
        <begin position="22"/>
        <end position="135"/>
    </location>
</feature>
<evidence type="ECO:0000313" key="3">
    <source>
        <dbReference type="Proteomes" id="UP000676649"/>
    </source>
</evidence>
<dbReference type="RefSeq" id="WP_215580235.1">
    <property type="nucleotide sequence ID" value="NZ_CP073754.1"/>
</dbReference>
<proteinExistence type="predicted"/>
<dbReference type="EMBL" id="CP073754">
    <property type="protein sequence ID" value="QWF69782.1"/>
    <property type="molecule type" value="Genomic_DNA"/>
</dbReference>
<sequence>MNKFLPLPFLVLTLLSGCASTPETPAVAEQAAADTAPAVTFLNEYPTRDRVDYVLECVAKHGGLSYINQYACGCKLDKIADQLSFADFEAAKTFGQMQKTPGEAGAPFRDPAQSKDLKTRLKEAEALAEKACFVK</sequence>
<keyword evidence="1" id="KW-0732">Signal</keyword>
<organism evidence="2 3">
    <name type="scientific">Methylomonas paludis</name>
    <dbReference type="NCBI Taxonomy" id="1173101"/>
    <lineage>
        <taxon>Bacteria</taxon>
        <taxon>Pseudomonadati</taxon>
        <taxon>Pseudomonadota</taxon>
        <taxon>Gammaproteobacteria</taxon>
        <taxon>Methylococcales</taxon>
        <taxon>Methylococcaceae</taxon>
        <taxon>Methylomonas</taxon>
    </lineage>
</organism>
<accession>A0A975R8B6</accession>
<evidence type="ECO:0008006" key="4">
    <source>
        <dbReference type="Google" id="ProtNLM"/>
    </source>
</evidence>
<dbReference type="Proteomes" id="UP000676649">
    <property type="component" value="Chromosome"/>
</dbReference>
<name>A0A975R8B6_9GAMM</name>
<dbReference type="AlphaFoldDB" id="A0A975R8B6"/>
<gene>
    <name evidence="2" type="ORF">KEF85_10400</name>
</gene>
<keyword evidence="3" id="KW-1185">Reference proteome</keyword>
<reference evidence="2" key="1">
    <citation type="submission" date="2021-04" db="EMBL/GenBank/DDBJ databases">
        <title>Draft genome sequence data of methanotrophic Methylovulum sp. strain S1L and Methylomonas sp. strain S2AM isolated from boreal lake water columns.</title>
        <authorList>
            <person name="Rissanen A.J."/>
            <person name="Mangayil R."/>
            <person name="Svenning M.M."/>
            <person name="Khanongnuch R."/>
        </authorList>
    </citation>
    <scope>NUCLEOTIDE SEQUENCE</scope>
    <source>
        <strain evidence="2">S2AM</strain>
    </source>
</reference>
<feature type="signal peptide" evidence="1">
    <location>
        <begin position="1"/>
        <end position="21"/>
    </location>
</feature>